<evidence type="ECO:0000313" key="2">
    <source>
        <dbReference type="EMBL" id="SCX22946.1"/>
    </source>
</evidence>
<feature type="region of interest" description="Disordered" evidence="1">
    <location>
        <begin position="1"/>
        <end position="20"/>
    </location>
</feature>
<reference evidence="3" key="1">
    <citation type="submission" date="2016-10" db="EMBL/GenBank/DDBJ databases">
        <authorList>
            <person name="Wibberg D."/>
        </authorList>
    </citation>
    <scope>NUCLEOTIDE SEQUENCE [LARGE SCALE GENOMIC DNA]</scope>
</reference>
<dbReference type="AlphaFoldDB" id="A0A1R3TWC1"/>
<dbReference type="EMBL" id="FMUE01000005">
    <property type="protein sequence ID" value="SCX22946.1"/>
    <property type="molecule type" value="Genomic_DNA"/>
</dbReference>
<name>A0A1R3TWC1_9HYPH</name>
<protein>
    <submittedName>
        <fullName evidence="2">Uncharacterized protein</fullName>
    </submittedName>
</protein>
<sequence>MRREGGSPVKPVERSGFGSKTIERAMTAELGAKEVSAYQIPGVTCIITAPLYRLILASSQSGGT</sequence>
<gene>
    <name evidence="2" type="ORF">DSM25559_2296</name>
</gene>
<dbReference type="Proteomes" id="UP000187891">
    <property type="component" value="Unassembled WGS sequence"/>
</dbReference>
<evidence type="ECO:0000256" key="1">
    <source>
        <dbReference type="SAM" id="MobiDB-lite"/>
    </source>
</evidence>
<organism evidence="2 3">
    <name type="scientific">Agrobacterium rosae</name>
    <dbReference type="NCBI Taxonomy" id="1972867"/>
    <lineage>
        <taxon>Bacteria</taxon>
        <taxon>Pseudomonadati</taxon>
        <taxon>Pseudomonadota</taxon>
        <taxon>Alphaproteobacteria</taxon>
        <taxon>Hyphomicrobiales</taxon>
        <taxon>Rhizobiaceae</taxon>
        <taxon>Rhizobium/Agrobacterium group</taxon>
        <taxon>Agrobacterium</taxon>
    </lineage>
</organism>
<evidence type="ECO:0000313" key="3">
    <source>
        <dbReference type="Proteomes" id="UP000187891"/>
    </source>
</evidence>
<accession>A0A1R3TWC1</accession>
<proteinExistence type="predicted"/>